<sequence length="191" mass="20721">MQRAVFASEDFVAAARDLARTGGPGAITVAAVSGRMKAPTGSFYHRFPSRDALAGEVWLSLVLAFQVGFRAAADRGDWLGAALHVPAWSRANPGDARLLLGHRREDFLQGAEWPPAFQERVRAQAAAVEERFARFARDVLGGTDPDRLRRAQYVLADAPTAAVRPHLANGEAPPPVVDDLVRETFLAVARR</sequence>
<name>A0ABN1EI36_9PROT</name>
<evidence type="ECO:0000256" key="1">
    <source>
        <dbReference type="ARBA" id="ARBA00023125"/>
    </source>
</evidence>
<evidence type="ECO:0000313" key="3">
    <source>
        <dbReference type="EMBL" id="GAA0566511.1"/>
    </source>
</evidence>
<accession>A0ABN1EI36</accession>
<dbReference type="RefSeq" id="WP_343893123.1">
    <property type="nucleotide sequence ID" value="NZ_BAAAFZ010000002.1"/>
</dbReference>
<evidence type="ECO:0000259" key="2">
    <source>
        <dbReference type="Pfam" id="PF00440"/>
    </source>
</evidence>
<feature type="domain" description="HTH tetR-type" evidence="2">
    <location>
        <begin position="12"/>
        <end position="57"/>
    </location>
</feature>
<dbReference type="SUPFAM" id="SSF46689">
    <property type="entry name" value="Homeodomain-like"/>
    <property type="match status" value="1"/>
</dbReference>
<comment type="caution">
    <text evidence="3">The sequence shown here is derived from an EMBL/GenBank/DDBJ whole genome shotgun (WGS) entry which is preliminary data.</text>
</comment>
<dbReference type="Pfam" id="PF00440">
    <property type="entry name" value="TetR_N"/>
    <property type="match status" value="1"/>
</dbReference>
<dbReference type="EMBL" id="BAAAFZ010000002">
    <property type="protein sequence ID" value="GAA0566511.1"/>
    <property type="molecule type" value="Genomic_DNA"/>
</dbReference>
<dbReference type="Proteomes" id="UP001501588">
    <property type="component" value="Unassembled WGS sequence"/>
</dbReference>
<reference evidence="3 4" key="1">
    <citation type="journal article" date="2019" name="Int. J. Syst. Evol. Microbiol.">
        <title>The Global Catalogue of Microorganisms (GCM) 10K type strain sequencing project: providing services to taxonomists for standard genome sequencing and annotation.</title>
        <authorList>
            <consortium name="The Broad Institute Genomics Platform"/>
            <consortium name="The Broad Institute Genome Sequencing Center for Infectious Disease"/>
            <person name="Wu L."/>
            <person name="Ma J."/>
        </authorList>
    </citation>
    <scope>NUCLEOTIDE SEQUENCE [LARGE SCALE GENOMIC DNA]</scope>
    <source>
        <strain evidence="3 4">JCM 9933</strain>
    </source>
</reference>
<keyword evidence="4" id="KW-1185">Reference proteome</keyword>
<dbReference type="InterPro" id="IPR009057">
    <property type="entry name" value="Homeodomain-like_sf"/>
</dbReference>
<evidence type="ECO:0000313" key="4">
    <source>
        <dbReference type="Proteomes" id="UP001501588"/>
    </source>
</evidence>
<dbReference type="InterPro" id="IPR001647">
    <property type="entry name" value="HTH_TetR"/>
</dbReference>
<dbReference type="Gene3D" id="1.10.357.10">
    <property type="entry name" value="Tetracycline Repressor, domain 2"/>
    <property type="match status" value="1"/>
</dbReference>
<proteinExistence type="predicted"/>
<organism evidence="3 4">
    <name type="scientific">Craurococcus roseus</name>
    <dbReference type="NCBI Taxonomy" id="77585"/>
    <lineage>
        <taxon>Bacteria</taxon>
        <taxon>Pseudomonadati</taxon>
        <taxon>Pseudomonadota</taxon>
        <taxon>Alphaproteobacteria</taxon>
        <taxon>Acetobacterales</taxon>
        <taxon>Acetobacteraceae</taxon>
        <taxon>Craurococcus</taxon>
    </lineage>
</organism>
<gene>
    <name evidence="3" type="ORF">GCM10009416_00550</name>
</gene>
<protein>
    <submittedName>
        <fullName evidence="3">TetR/AcrR family transcriptional regulator</fullName>
    </submittedName>
</protein>
<keyword evidence="1" id="KW-0238">DNA-binding</keyword>